<comment type="caution">
    <text evidence="1">The sequence shown here is derived from an EMBL/GenBank/DDBJ whole genome shotgun (WGS) entry which is preliminary data.</text>
</comment>
<sequence length="219" mass="25465">MIFWKHLRLIFLFTIFSTVLGVLVKSVLFPAPSKITTPLGFPVTLPLQGWQLLQSSPLVDSIGDRIPPTISARHYQYVNNDLSLDIKMRYFVNTNGEVKDFIKSYESISVSSLIRQKEGIGFYALFTYKDRAYLSACINPYGSSTVTARQFQQNHNFDALQFNRLLPWLLSQENLKDERCLWAYLSVPLKQSSPEVAYQSLENVWFSWYKWWNSRFPKA</sequence>
<name>A0ABV4XRV7_9CYAN</name>
<dbReference type="RefSeq" id="WP_413264074.1">
    <property type="nucleotide sequence ID" value="NZ_JBHFNR010000110.1"/>
</dbReference>
<dbReference type="Proteomes" id="UP001576784">
    <property type="component" value="Unassembled WGS sequence"/>
</dbReference>
<proteinExistence type="predicted"/>
<evidence type="ECO:0000313" key="2">
    <source>
        <dbReference type="Proteomes" id="UP001576784"/>
    </source>
</evidence>
<organism evidence="1 2">
    <name type="scientific">Floridaenema flaviceps BLCC-F50</name>
    <dbReference type="NCBI Taxonomy" id="3153642"/>
    <lineage>
        <taxon>Bacteria</taxon>
        <taxon>Bacillati</taxon>
        <taxon>Cyanobacteriota</taxon>
        <taxon>Cyanophyceae</taxon>
        <taxon>Oscillatoriophycideae</taxon>
        <taxon>Aerosakkonematales</taxon>
        <taxon>Aerosakkonemataceae</taxon>
        <taxon>Floridanema</taxon>
        <taxon>Floridanema flaviceps</taxon>
    </lineage>
</organism>
<dbReference type="NCBIfam" id="TIGR04153">
    <property type="entry name" value="cyanosortA_assc"/>
    <property type="match status" value="1"/>
</dbReference>
<keyword evidence="2" id="KW-1185">Reference proteome</keyword>
<dbReference type="InterPro" id="IPR026411">
    <property type="entry name" value="Cyanosort_A_assoc"/>
</dbReference>
<reference evidence="1 2" key="1">
    <citation type="submission" date="2024-09" db="EMBL/GenBank/DDBJ databases">
        <title>Floridaenema gen nov. (Aerosakkonemataceae, Aerosakkonematales ord. nov., Cyanobacteria) from benthic tropical and subtropical fresh waters, with the description of four new species.</title>
        <authorList>
            <person name="Moretto J.A."/>
            <person name="Berthold D.E."/>
            <person name="Lefler F.W."/>
            <person name="Huang I.-S."/>
            <person name="Laughinghouse H. IV."/>
        </authorList>
    </citation>
    <scope>NUCLEOTIDE SEQUENCE [LARGE SCALE GENOMIC DNA]</scope>
    <source>
        <strain evidence="1 2">BLCC-F50</strain>
    </source>
</reference>
<dbReference type="EMBL" id="JBHFNR010000110">
    <property type="protein sequence ID" value="MFB2894428.1"/>
    <property type="molecule type" value="Genomic_DNA"/>
</dbReference>
<protein>
    <submittedName>
        <fullName evidence="1">Cyanoexosortase A system-associated protein</fullName>
    </submittedName>
</protein>
<evidence type="ECO:0000313" key="1">
    <source>
        <dbReference type="EMBL" id="MFB2894428.1"/>
    </source>
</evidence>
<gene>
    <name evidence="1" type="ORF">ACE1CI_16080</name>
</gene>
<accession>A0ABV4XRV7</accession>